<comment type="similarity">
    <text evidence="8">Belongs to the methyltransferase superfamily.</text>
</comment>
<evidence type="ECO:0000256" key="4">
    <source>
        <dbReference type="ARBA" id="ARBA00022603"/>
    </source>
</evidence>
<evidence type="ECO:0000256" key="7">
    <source>
        <dbReference type="ARBA" id="ARBA00022756"/>
    </source>
</evidence>
<dbReference type="GO" id="GO:0010340">
    <property type="term" value="F:carboxyl-O-methyltransferase activity"/>
    <property type="evidence" value="ECO:0007669"/>
    <property type="project" value="UniProtKB-UniRule"/>
</dbReference>
<dbReference type="NCBIfam" id="TIGR02072">
    <property type="entry name" value="BioC"/>
    <property type="match status" value="1"/>
</dbReference>
<dbReference type="HAMAP" id="MF_00835">
    <property type="entry name" value="BioC"/>
    <property type="match status" value="1"/>
</dbReference>
<dbReference type="InterPro" id="IPR050602">
    <property type="entry name" value="Malonyl-ACP_OMT"/>
</dbReference>
<dbReference type="OrthoDB" id="9760689at2"/>
<dbReference type="InterPro" id="IPR011814">
    <property type="entry name" value="BioC"/>
</dbReference>
<evidence type="ECO:0000313" key="10">
    <source>
        <dbReference type="EMBL" id="TDR76538.1"/>
    </source>
</evidence>
<evidence type="ECO:0000256" key="6">
    <source>
        <dbReference type="ARBA" id="ARBA00022691"/>
    </source>
</evidence>
<keyword evidence="11" id="KW-1185">Reference proteome</keyword>
<gene>
    <name evidence="8" type="primary">bioC</name>
    <name evidence="10" type="ORF">DFP86_111121</name>
</gene>
<dbReference type="InterPro" id="IPR013216">
    <property type="entry name" value="Methyltransf_11"/>
</dbReference>
<comment type="pathway">
    <text evidence="2 8">Cofactor biosynthesis; biotin biosynthesis.</text>
</comment>
<dbReference type="GO" id="GO:0102130">
    <property type="term" value="F:malonyl-CoA methyltransferase activity"/>
    <property type="evidence" value="ECO:0007669"/>
    <property type="project" value="UniProtKB-EC"/>
</dbReference>
<evidence type="ECO:0000256" key="5">
    <source>
        <dbReference type="ARBA" id="ARBA00022679"/>
    </source>
</evidence>
<keyword evidence="5 8" id="KW-0808">Transferase</keyword>
<dbReference type="PANTHER" id="PTHR13090:SF1">
    <property type="entry name" value="ARGININE-HYDROXYLASE NDUFAF5, MITOCHONDRIAL"/>
    <property type="match status" value="1"/>
</dbReference>
<evidence type="ECO:0000256" key="3">
    <source>
        <dbReference type="ARBA" id="ARBA00012327"/>
    </source>
</evidence>
<comment type="caution">
    <text evidence="10">The sequence shown here is derived from an EMBL/GenBank/DDBJ whole genome shotgun (WGS) entry which is preliminary data.</text>
</comment>
<dbReference type="InterPro" id="IPR029063">
    <property type="entry name" value="SAM-dependent_MTases_sf"/>
</dbReference>
<dbReference type="SUPFAM" id="SSF53335">
    <property type="entry name" value="S-adenosyl-L-methionine-dependent methyltransferases"/>
    <property type="match status" value="1"/>
</dbReference>
<comment type="catalytic activity">
    <reaction evidence="1 8">
        <text>malonyl-[ACP] + S-adenosyl-L-methionine = malonyl-[ACP] methyl ester + S-adenosyl-L-homocysteine</text>
        <dbReference type="Rhea" id="RHEA:17105"/>
        <dbReference type="Rhea" id="RHEA-COMP:9623"/>
        <dbReference type="Rhea" id="RHEA-COMP:9954"/>
        <dbReference type="ChEBI" id="CHEBI:57856"/>
        <dbReference type="ChEBI" id="CHEBI:59789"/>
        <dbReference type="ChEBI" id="CHEBI:78449"/>
        <dbReference type="ChEBI" id="CHEBI:78845"/>
        <dbReference type="EC" id="2.1.1.197"/>
    </reaction>
</comment>
<dbReference type="UniPathway" id="UPA00078"/>
<dbReference type="Proteomes" id="UP000295611">
    <property type="component" value="Unassembled WGS sequence"/>
</dbReference>
<comment type="function">
    <text evidence="8">Converts the free carboxyl group of a malonyl-thioester to its methyl ester by transfer of a methyl group from S-adenosyl-L-methionine (SAM). It allows to synthesize pimeloyl-ACP via the fatty acid synthetic pathway.</text>
</comment>
<dbReference type="PANTHER" id="PTHR13090">
    <property type="entry name" value="ARGININE-HYDROXYLASE NDUFAF5, MITOCHONDRIAL"/>
    <property type="match status" value="1"/>
</dbReference>
<protein>
    <recommendedName>
        <fullName evidence="3 8">Malonyl-[acyl-carrier protein] O-methyltransferase</fullName>
        <shortName evidence="8">Malonyl-ACP O-methyltransferase</shortName>
        <ecNumber evidence="3 8">2.1.1.197</ecNumber>
    </recommendedName>
    <alternativeName>
        <fullName evidence="8">Biotin synthesis protein BioC</fullName>
    </alternativeName>
</protein>
<sequence>MSEAFFTDKARVRAAFERAATSYDGAAVLQREVAARMAERLDYIKVAPKVILDAGSGTGEGAAELRRRYPDARVIELDLAQAMLLASRGKQQQAAGLVSRLFGRDKPWQVCADIERLPLADASVDMIWSNLAIQWVNIPDSAFAEFRRVLKPEGMVLFSTLGPDTLQELRHAFSGLDGLTHVNRFIDMHDLGDAMLSGGLSEPVMDMEKIVLTYAAARDVMRDLKAIGAHNATAGRGRGLMGKRAWQQVEAAYETWRREGRLPATYEVVYGHAWRGQDKKSNRLPDGRQVIDFVKKG</sequence>
<reference evidence="10 11" key="1">
    <citation type="submission" date="2019-03" db="EMBL/GenBank/DDBJ databases">
        <title>Genomic Encyclopedia of Type Strains, Phase III (KMG-III): the genomes of soil and plant-associated and newly described type strains.</title>
        <authorList>
            <person name="Whitman W."/>
        </authorList>
    </citation>
    <scope>NUCLEOTIDE SEQUENCE [LARGE SCALE GENOMIC DNA]</scope>
    <source>
        <strain evidence="10 11">CECT 8976</strain>
    </source>
</reference>
<keyword evidence="6 8" id="KW-0949">S-adenosyl-L-methionine</keyword>
<feature type="domain" description="Methyltransferase type 11" evidence="9">
    <location>
        <begin position="52"/>
        <end position="158"/>
    </location>
</feature>
<dbReference type="GO" id="GO:0009102">
    <property type="term" value="P:biotin biosynthetic process"/>
    <property type="evidence" value="ECO:0007669"/>
    <property type="project" value="UniProtKB-UniRule"/>
</dbReference>
<evidence type="ECO:0000259" key="9">
    <source>
        <dbReference type="Pfam" id="PF08241"/>
    </source>
</evidence>
<dbReference type="GO" id="GO:0008757">
    <property type="term" value="F:S-adenosylmethionine-dependent methyltransferase activity"/>
    <property type="evidence" value="ECO:0007669"/>
    <property type="project" value="InterPro"/>
</dbReference>
<keyword evidence="4 8" id="KW-0489">Methyltransferase</keyword>
<dbReference type="AlphaFoldDB" id="A0A4R7B0S0"/>
<evidence type="ECO:0000256" key="2">
    <source>
        <dbReference type="ARBA" id="ARBA00004746"/>
    </source>
</evidence>
<dbReference type="EMBL" id="SNZP01000011">
    <property type="protein sequence ID" value="TDR76538.1"/>
    <property type="molecule type" value="Genomic_DNA"/>
</dbReference>
<dbReference type="Pfam" id="PF08241">
    <property type="entry name" value="Methyltransf_11"/>
    <property type="match status" value="1"/>
</dbReference>
<dbReference type="EC" id="2.1.1.197" evidence="3 8"/>
<organism evidence="10 11">
    <name type="scientific">Paludibacterium purpuratum</name>
    <dbReference type="NCBI Taxonomy" id="1144873"/>
    <lineage>
        <taxon>Bacteria</taxon>
        <taxon>Pseudomonadati</taxon>
        <taxon>Pseudomonadota</taxon>
        <taxon>Betaproteobacteria</taxon>
        <taxon>Neisseriales</taxon>
        <taxon>Chromobacteriaceae</taxon>
        <taxon>Paludibacterium</taxon>
    </lineage>
</organism>
<dbReference type="RefSeq" id="WP_133682277.1">
    <property type="nucleotide sequence ID" value="NZ_SNZP01000011.1"/>
</dbReference>
<keyword evidence="7 8" id="KW-0093">Biotin biosynthesis</keyword>
<dbReference type="Gene3D" id="3.40.50.150">
    <property type="entry name" value="Vaccinia Virus protein VP39"/>
    <property type="match status" value="1"/>
</dbReference>
<dbReference type="GO" id="GO:0032259">
    <property type="term" value="P:methylation"/>
    <property type="evidence" value="ECO:0007669"/>
    <property type="project" value="UniProtKB-KW"/>
</dbReference>
<proteinExistence type="inferred from homology"/>
<evidence type="ECO:0000313" key="11">
    <source>
        <dbReference type="Proteomes" id="UP000295611"/>
    </source>
</evidence>
<dbReference type="CDD" id="cd02440">
    <property type="entry name" value="AdoMet_MTases"/>
    <property type="match status" value="1"/>
</dbReference>
<evidence type="ECO:0000256" key="8">
    <source>
        <dbReference type="HAMAP-Rule" id="MF_00835"/>
    </source>
</evidence>
<accession>A0A4R7B0S0</accession>
<name>A0A4R7B0S0_9NEIS</name>
<evidence type="ECO:0000256" key="1">
    <source>
        <dbReference type="ARBA" id="ARBA00000852"/>
    </source>
</evidence>